<feature type="transmembrane region" description="Helical" evidence="2">
    <location>
        <begin position="158"/>
        <end position="175"/>
    </location>
</feature>
<feature type="transmembrane region" description="Helical" evidence="2">
    <location>
        <begin position="87"/>
        <end position="108"/>
    </location>
</feature>
<keyword evidence="2" id="KW-1133">Transmembrane helix</keyword>
<dbReference type="Proteomes" id="UP000054342">
    <property type="component" value="Unassembled WGS sequence"/>
</dbReference>
<dbReference type="EMBL" id="KN847318">
    <property type="protein sequence ID" value="KIW59525.1"/>
    <property type="molecule type" value="Genomic_DNA"/>
</dbReference>
<reference evidence="3 4" key="1">
    <citation type="submission" date="2015-01" db="EMBL/GenBank/DDBJ databases">
        <title>The Genome Sequence of Exophiala xenobiotica CBS118157.</title>
        <authorList>
            <consortium name="The Broad Institute Genomics Platform"/>
            <person name="Cuomo C."/>
            <person name="de Hoog S."/>
            <person name="Gorbushina A."/>
            <person name="Stielow B."/>
            <person name="Teixiera M."/>
            <person name="Abouelleil A."/>
            <person name="Chapman S.B."/>
            <person name="Priest M."/>
            <person name="Young S.K."/>
            <person name="Wortman J."/>
            <person name="Nusbaum C."/>
            <person name="Birren B."/>
        </authorList>
    </citation>
    <scope>NUCLEOTIDE SEQUENCE [LARGE SCALE GENOMIC DNA]</scope>
    <source>
        <strain evidence="3 4">CBS 118157</strain>
    </source>
</reference>
<feature type="compositionally biased region" description="Basic and acidic residues" evidence="1">
    <location>
        <begin position="300"/>
        <end position="319"/>
    </location>
</feature>
<feature type="transmembrane region" description="Helical" evidence="2">
    <location>
        <begin position="181"/>
        <end position="201"/>
    </location>
</feature>
<dbReference type="AlphaFoldDB" id="A0A0D2EXU7"/>
<sequence>MAAGHLGSIRRGHYHADFDEPHLDQLVNESVSALAPFTALILTITIVMLFLIKLYVIERILMRTKRYRRHFDHLGPIQQCTFINHHVAAGCKIVLLFSAAYPFLAVAFGHSTLQSPIIPHHRPTNGDVLIVCAQIFTAMYIFELFFRRTISVISAAHHIGAIVITQSAVAISLNFQHEKDATFEFVLCFVWGAFDIVAELWPHIAMILYRLHPGRHSLMYRLFLATTIVELAGTVFETIIVFWLWGTLWDQWTLPFKIVTPILHALFSAAQLLGAWVFWRMATKEKSSINAIEVESGAPKIEETVSDDPSRALEGERGADGAIMFPGNRASS</sequence>
<feature type="transmembrane region" description="Helical" evidence="2">
    <location>
        <begin position="222"/>
        <end position="246"/>
    </location>
</feature>
<feature type="region of interest" description="Disordered" evidence="1">
    <location>
        <begin position="300"/>
        <end position="332"/>
    </location>
</feature>
<feature type="transmembrane region" description="Helical" evidence="2">
    <location>
        <begin position="258"/>
        <end position="279"/>
    </location>
</feature>
<name>A0A0D2EXU7_9EURO</name>
<organism evidence="3 4">
    <name type="scientific">Exophiala xenobiotica</name>
    <dbReference type="NCBI Taxonomy" id="348802"/>
    <lineage>
        <taxon>Eukaryota</taxon>
        <taxon>Fungi</taxon>
        <taxon>Dikarya</taxon>
        <taxon>Ascomycota</taxon>
        <taxon>Pezizomycotina</taxon>
        <taxon>Eurotiomycetes</taxon>
        <taxon>Chaetothyriomycetidae</taxon>
        <taxon>Chaetothyriales</taxon>
        <taxon>Herpotrichiellaceae</taxon>
        <taxon>Exophiala</taxon>
    </lineage>
</organism>
<feature type="transmembrane region" description="Helical" evidence="2">
    <location>
        <begin position="33"/>
        <end position="56"/>
    </location>
</feature>
<protein>
    <recommendedName>
        <fullName evidence="5">TLC domain-containing protein</fullName>
    </recommendedName>
</protein>
<accession>A0A0D2EXU7</accession>
<dbReference type="RefSeq" id="XP_013320109.1">
    <property type="nucleotide sequence ID" value="XM_013464655.1"/>
</dbReference>
<gene>
    <name evidence="3" type="ORF">PV05_03967</name>
</gene>
<keyword evidence="2" id="KW-0472">Membrane</keyword>
<keyword evidence="4" id="KW-1185">Reference proteome</keyword>
<keyword evidence="2" id="KW-0812">Transmembrane</keyword>
<evidence type="ECO:0008006" key="5">
    <source>
        <dbReference type="Google" id="ProtNLM"/>
    </source>
</evidence>
<evidence type="ECO:0000256" key="1">
    <source>
        <dbReference type="SAM" id="MobiDB-lite"/>
    </source>
</evidence>
<dbReference type="GeneID" id="25325875"/>
<dbReference type="HOGENOM" id="CLU_068925_0_0_1"/>
<evidence type="ECO:0000256" key="2">
    <source>
        <dbReference type="SAM" id="Phobius"/>
    </source>
</evidence>
<dbReference type="OrthoDB" id="10010954at2759"/>
<proteinExistence type="predicted"/>
<evidence type="ECO:0000313" key="3">
    <source>
        <dbReference type="EMBL" id="KIW59525.1"/>
    </source>
</evidence>
<evidence type="ECO:0000313" key="4">
    <source>
        <dbReference type="Proteomes" id="UP000054342"/>
    </source>
</evidence>
<feature type="transmembrane region" description="Helical" evidence="2">
    <location>
        <begin position="128"/>
        <end position="146"/>
    </location>
</feature>